<keyword evidence="3" id="KW-0413">Isomerase</keyword>
<dbReference type="GO" id="GO:0005777">
    <property type="term" value="C:peroxisome"/>
    <property type="evidence" value="ECO:0007669"/>
    <property type="project" value="UniProtKB-SubCell"/>
</dbReference>
<dbReference type="InterPro" id="IPR014748">
    <property type="entry name" value="Enoyl-CoA_hydra_C"/>
</dbReference>
<proteinExistence type="predicted"/>
<evidence type="ECO:0000256" key="1">
    <source>
        <dbReference type="ARBA" id="ARBA00004275"/>
    </source>
</evidence>
<name>A0A1X2I506_9FUNG</name>
<reference evidence="4 5" key="1">
    <citation type="submission" date="2016-07" db="EMBL/GenBank/DDBJ databases">
        <title>Pervasive Adenine N6-methylation of Active Genes in Fungi.</title>
        <authorList>
            <consortium name="DOE Joint Genome Institute"/>
            <person name="Mondo S.J."/>
            <person name="Dannebaum R.O."/>
            <person name="Kuo R.C."/>
            <person name="Labutti K."/>
            <person name="Haridas S."/>
            <person name="Kuo A."/>
            <person name="Salamov A."/>
            <person name="Ahrendt S.R."/>
            <person name="Lipzen A."/>
            <person name="Sullivan W."/>
            <person name="Andreopoulos W.B."/>
            <person name="Clum A."/>
            <person name="Lindquist E."/>
            <person name="Daum C."/>
            <person name="Ramamoorthy G.K."/>
            <person name="Gryganskyi A."/>
            <person name="Culley D."/>
            <person name="Magnuson J.K."/>
            <person name="James T.Y."/>
            <person name="O'Malley M.A."/>
            <person name="Stajich J.E."/>
            <person name="Spatafora J.W."/>
            <person name="Visel A."/>
            <person name="Grigoriev I.V."/>
        </authorList>
    </citation>
    <scope>NUCLEOTIDE SEQUENCE [LARGE SCALE GENOMIC DNA]</scope>
    <source>
        <strain evidence="4 5">NRRL 1336</strain>
    </source>
</reference>
<dbReference type="AlphaFoldDB" id="A0A1X2I506"/>
<sequence length="275" mass="30647">MSSLPTFETINVTLSPNGVAELCFSRPDRYNSLIPQAYADWLSALQWAAKDDQVKVCVLTGRGKYYTSGQELAMPDFENENLAEDLARQRLTTKNLVAEMIRFPKLLIGAVNGHCIGFGTTTLALCDVVYSVPEATFSTPFMKLGFCAEGCSSVLFPRIMGNSKANEMLLLGRRFSAKEMEECGFLRTLTEEGFKDHVLTLAGQAAEFSVEAMKVTKELVRGVDRELLIKTNDVEMERLVERMGSTDSFESIQRFVEDSRKKKAAKKPNKKPVSL</sequence>
<dbReference type="Gene3D" id="1.10.12.10">
    <property type="entry name" value="Lyase 2-enoyl-coa Hydratase, Chain A, domain 2"/>
    <property type="match status" value="1"/>
</dbReference>
<dbReference type="PANTHER" id="PTHR43684:SF1">
    <property type="entry name" value="ENOYL-COA DELTA ISOMERASE 2"/>
    <property type="match status" value="1"/>
</dbReference>
<dbReference type="GO" id="GO:0004165">
    <property type="term" value="F:delta(3)-delta(2)-enoyl-CoA isomerase activity"/>
    <property type="evidence" value="ECO:0007669"/>
    <property type="project" value="UniProtKB-ARBA"/>
</dbReference>
<comment type="subcellular location">
    <subcellularLocation>
        <location evidence="1">Peroxisome</location>
    </subcellularLocation>
</comment>
<accession>A0A1X2I506</accession>
<dbReference type="Proteomes" id="UP000193560">
    <property type="component" value="Unassembled WGS sequence"/>
</dbReference>
<evidence type="ECO:0000313" key="4">
    <source>
        <dbReference type="EMBL" id="ORZ09538.1"/>
    </source>
</evidence>
<evidence type="ECO:0000313" key="5">
    <source>
        <dbReference type="Proteomes" id="UP000193560"/>
    </source>
</evidence>
<gene>
    <name evidence="4" type="ORF">BCR42DRAFT_423611</name>
</gene>
<organism evidence="4 5">
    <name type="scientific">Absidia repens</name>
    <dbReference type="NCBI Taxonomy" id="90262"/>
    <lineage>
        <taxon>Eukaryota</taxon>
        <taxon>Fungi</taxon>
        <taxon>Fungi incertae sedis</taxon>
        <taxon>Mucoromycota</taxon>
        <taxon>Mucoromycotina</taxon>
        <taxon>Mucoromycetes</taxon>
        <taxon>Mucorales</taxon>
        <taxon>Cunninghamellaceae</taxon>
        <taxon>Absidia</taxon>
    </lineage>
</organism>
<dbReference type="Pfam" id="PF00378">
    <property type="entry name" value="ECH_1"/>
    <property type="match status" value="1"/>
</dbReference>
<dbReference type="Gene3D" id="3.90.226.10">
    <property type="entry name" value="2-enoyl-CoA Hydratase, Chain A, domain 1"/>
    <property type="match status" value="1"/>
</dbReference>
<keyword evidence="5" id="KW-1185">Reference proteome</keyword>
<comment type="caution">
    <text evidence="4">The sequence shown here is derived from an EMBL/GenBank/DDBJ whole genome shotgun (WGS) entry which is preliminary data.</text>
</comment>
<evidence type="ECO:0000256" key="2">
    <source>
        <dbReference type="ARBA" id="ARBA00023140"/>
    </source>
</evidence>
<protein>
    <submittedName>
        <fullName evidence="4">ClpP/crotonase-like domain-containing protein</fullName>
    </submittedName>
</protein>
<dbReference type="CDD" id="cd06558">
    <property type="entry name" value="crotonase-like"/>
    <property type="match status" value="1"/>
</dbReference>
<dbReference type="InterPro" id="IPR029045">
    <property type="entry name" value="ClpP/crotonase-like_dom_sf"/>
</dbReference>
<dbReference type="STRING" id="90262.A0A1X2I506"/>
<dbReference type="PANTHER" id="PTHR43684">
    <property type="match status" value="1"/>
</dbReference>
<keyword evidence="2" id="KW-0576">Peroxisome</keyword>
<dbReference type="InterPro" id="IPR001753">
    <property type="entry name" value="Enoyl-CoA_hydra/iso"/>
</dbReference>
<dbReference type="OrthoDB" id="448450at2759"/>
<dbReference type="SUPFAM" id="SSF52096">
    <property type="entry name" value="ClpP/crotonase"/>
    <property type="match status" value="1"/>
</dbReference>
<evidence type="ECO:0000256" key="3">
    <source>
        <dbReference type="ARBA" id="ARBA00023235"/>
    </source>
</evidence>
<dbReference type="EMBL" id="MCGE01000027">
    <property type="protein sequence ID" value="ORZ09538.1"/>
    <property type="molecule type" value="Genomic_DNA"/>
</dbReference>
<dbReference type="InterPro" id="IPR051053">
    <property type="entry name" value="ECH/Chromodomain_protein"/>
</dbReference>